<dbReference type="CDD" id="cd16936">
    <property type="entry name" value="HATPase_RsbW-like"/>
    <property type="match status" value="1"/>
</dbReference>
<protein>
    <recommendedName>
        <fullName evidence="3">Histidine kinase-like protein</fullName>
    </recommendedName>
</protein>
<dbReference type="InterPro" id="IPR036890">
    <property type="entry name" value="HATPase_C_sf"/>
</dbReference>
<accession>A0A7W7VID0</accession>
<reference evidence="1 2" key="1">
    <citation type="submission" date="2020-08" db="EMBL/GenBank/DDBJ databases">
        <title>Genomic Encyclopedia of Type Strains, Phase III (KMG-III): the genomes of soil and plant-associated and newly described type strains.</title>
        <authorList>
            <person name="Whitman W."/>
        </authorList>
    </citation>
    <scope>NUCLEOTIDE SEQUENCE [LARGE SCALE GENOMIC DNA]</scope>
    <source>
        <strain evidence="1 2">CECT 8960</strain>
    </source>
</reference>
<evidence type="ECO:0000313" key="1">
    <source>
        <dbReference type="EMBL" id="MBB4910950.1"/>
    </source>
</evidence>
<evidence type="ECO:0008006" key="3">
    <source>
        <dbReference type="Google" id="ProtNLM"/>
    </source>
</evidence>
<proteinExistence type="predicted"/>
<name>A0A7W7VID0_9PSEU</name>
<dbReference type="Proteomes" id="UP000520767">
    <property type="component" value="Unassembled WGS sequence"/>
</dbReference>
<dbReference type="RefSeq" id="WP_184814961.1">
    <property type="nucleotide sequence ID" value="NZ_JACHJQ010000008.1"/>
</dbReference>
<dbReference type="EMBL" id="JACHJQ010000008">
    <property type="protein sequence ID" value="MBB4910950.1"/>
    <property type="molecule type" value="Genomic_DNA"/>
</dbReference>
<organism evidence="1 2">
    <name type="scientific">Actinophytocola algeriensis</name>
    <dbReference type="NCBI Taxonomy" id="1768010"/>
    <lineage>
        <taxon>Bacteria</taxon>
        <taxon>Bacillati</taxon>
        <taxon>Actinomycetota</taxon>
        <taxon>Actinomycetes</taxon>
        <taxon>Pseudonocardiales</taxon>
        <taxon>Pseudonocardiaceae</taxon>
    </lineage>
</organism>
<dbReference type="Gene3D" id="3.30.565.10">
    <property type="entry name" value="Histidine kinase-like ATPase, C-terminal domain"/>
    <property type="match status" value="1"/>
</dbReference>
<evidence type="ECO:0000313" key="2">
    <source>
        <dbReference type="Proteomes" id="UP000520767"/>
    </source>
</evidence>
<gene>
    <name evidence="1" type="ORF">FHR82_007209</name>
</gene>
<dbReference type="AlphaFoldDB" id="A0A7W7VID0"/>
<keyword evidence="2" id="KW-1185">Reference proteome</keyword>
<sequence length="123" mass="13425">MTLPFADPATLILPTADEPAPAVVRGWVRIELAAVPVVPRLRTAFVAEELVRNARQHGEPPFVLRVALDRSVSALRVYVEDCAPHSGGAWRTRGGLALVDGLSRGWGVERRVRAKTVWAEVPL</sequence>
<comment type="caution">
    <text evidence="1">The sequence shown here is derived from an EMBL/GenBank/DDBJ whole genome shotgun (WGS) entry which is preliminary data.</text>
</comment>